<organism evidence="2">
    <name type="scientific">Rhipicephalus microplus</name>
    <name type="common">Cattle tick</name>
    <name type="synonym">Boophilus microplus</name>
    <dbReference type="NCBI Taxonomy" id="6941"/>
    <lineage>
        <taxon>Eukaryota</taxon>
        <taxon>Metazoa</taxon>
        <taxon>Ecdysozoa</taxon>
        <taxon>Arthropoda</taxon>
        <taxon>Chelicerata</taxon>
        <taxon>Arachnida</taxon>
        <taxon>Acari</taxon>
        <taxon>Parasitiformes</taxon>
        <taxon>Ixodida</taxon>
        <taxon>Ixodoidea</taxon>
        <taxon>Ixodidae</taxon>
        <taxon>Rhipicephalinae</taxon>
        <taxon>Rhipicephalus</taxon>
        <taxon>Boophilus</taxon>
    </lineage>
</organism>
<evidence type="ECO:0000256" key="1">
    <source>
        <dbReference type="SAM" id="SignalP"/>
    </source>
</evidence>
<name>A0A6M2DA74_RHIMP</name>
<protein>
    <submittedName>
        <fullName evidence="2">Putative tick transposon</fullName>
    </submittedName>
</protein>
<evidence type="ECO:0000313" key="2">
    <source>
        <dbReference type="EMBL" id="NOV43025.1"/>
    </source>
</evidence>
<proteinExistence type="predicted"/>
<feature type="signal peptide" evidence="1">
    <location>
        <begin position="1"/>
        <end position="17"/>
    </location>
</feature>
<accession>A0A6M2DA74</accession>
<sequence>MFCFFFFFFLLHRIINSKHSFSLPLLKPHRYSRRLQHNLSFQRLYGHTNAYNSSSLPRAIVLWNNLPENIANVKETEIFRGLLEKLPLEL</sequence>
<reference evidence="2" key="1">
    <citation type="submission" date="2019-09" db="EMBL/GenBank/DDBJ databases">
        <title>Organ-specific transcriptomic study of the physiology of the cattle tick, Rhipicephalus microplus.</title>
        <authorList>
            <person name="Tirloni L."/>
            <person name="Braz G."/>
            <person name="Gandara A.C.P."/>
            <person name="Sabadin G.A."/>
            <person name="da Silva R.M."/>
            <person name="Guizzo M.G."/>
            <person name="Machado J.A."/>
            <person name="Costa E.P."/>
            <person name="Gomes H.F."/>
            <person name="Moraes J."/>
            <person name="Mota M.B.S."/>
            <person name="Mesquita R.D."/>
            <person name="Alvarenga P.H."/>
            <person name="Alves F."/>
            <person name="Seixas A."/>
            <person name="da Fonseca R.N."/>
            <person name="Fogaca A."/>
            <person name="Logullo C."/>
            <person name="Tanaka A."/>
            <person name="Daffre S."/>
            <person name="Termignoni C."/>
            <person name="Vaz I.S.Jr."/>
            <person name="Oliveira P.L."/>
            <person name="Ribeiro J.M."/>
        </authorList>
    </citation>
    <scope>NUCLEOTIDE SEQUENCE</scope>
    <source>
        <strain evidence="2">Porto Alegre</strain>
    </source>
</reference>
<dbReference type="AlphaFoldDB" id="A0A6M2DA74"/>
<dbReference type="EMBL" id="GHWJ01010288">
    <property type="protein sequence ID" value="NOV43025.1"/>
    <property type="molecule type" value="Transcribed_RNA"/>
</dbReference>
<feature type="chain" id="PRO_5026754082" evidence="1">
    <location>
        <begin position="18"/>
        <end position="90"/>
    </location>
</feature>
<keyword evidence="1" id="KW-0732">Signal</keyword>